<dbReference type="AlphaFoldDB" id="G4U049"/>
<proteinExistence type="predicted"/>
<gene>
    <name evidence="1" type="ORF">PIIN_10925</name>
</gene>
<name>G4U049_SERID</name>
<organism evidence="1 2">
    <name type="scientific">Serendipita indica (strain DSM 11827)</name>
    <name type="common">Root endophyte fungus</name>
    <name type="synonym">Piriformospora indica</name>
    <dbReference type="NCBI Taxonomy" id="1109443"/>
    <lineage>
        <taxon>Eukaryota</taxon>
        <taxon>Fungi</taxon>
        <taxon>Dikarya</taxon>
        <taxon>Basidiomycota</taxon>
        <taxon>Agaricomycotina</taxon>
        <taxon>Agaricomycetes</taxon>
        <taxon>Sebacinales</taxon>
        <taxon>Serendipitaceae</taxon>
        <taxon>Serendipita</taxon>
    </lineage>
</organism>
<reference evidence="1 2" key="1">
    <citation type="journal article" date="2011" name="PLoS Pathog.">
        <title>Endophytic Life Strategies Decoded by Genome and Transcriptome Analyses of the Mutualistic Root Symbiont Piriformospora indica.</title>
        <authorList>
            <person name="Zuccaro A."/>
            <person name="Lahrmann U."/>
            <person name="Guldener U."/>
            <person name="Langen G."/>
            <person name="Pfiffi S."/>
            <person name="Biedenkopf D."/>
            <person name="Wong P."/>
            <person name="Samans B."/>
            <person name="Grimm C."/>
            <person name="Basiewicz M."/>
            <person name="Murat C."/>
            <person name="Martin F."/>
            <person name="Kogel K.H."/>
        </authorList>
    </citation>
    <scope>NUCLEOTIDE SEQUENCE [LARGE SCALE GENOMIC DNA]</scope>
    <source>
        <strain evidence="1 2">DSM 11827</strain>
    </source>
</reference>
<accession>G4U049</accession>
<keyword evidence="2" id="KW-1185">Reference proteome</keyword>
<protein>
    <submittedName>
        <fullName evidence="1">Uncharacterized protein</fullName>
    </submittedName>
</protein>
<sequence length="47" mass="5289">MTSGNIHLPPADCWDRQTSDWLPFQELSSPIIEEAERFAVLATQSLS</sequence>
<dbReference type="InParanoid" id="G4U049"/>
<evidence type="ECO:0000313" key="2">
    <source>
        <dbReference type="Proteomes" id="UP000007148"/>
    </source>
</evidence>
<evidence type="ECO:0000313" key="1">
    <source>
        <dbReference type="EMBL" id="CCA76942.1"/>
    </source>
</evidence>
<comment type="caution">
    <text evidence="1">The sequence shown here is derived from an EMBL/GenBank/DDBJ whole genome shotgun (WGS) entry which is preliminary data.</text>
</comment>
<dbReference type="Proteomes" id="UP000007148">
    <property type="component" value="Unassembled WGS sequence"/>
</dbReference>
<dbReference type="HOGENOM" id="CLU_3175600_0_0_1"/>
<dbReference type="EMBL" id="CAFZ01001128">
    <property type="protein sequence ID" value="CCA76942.1"/>
    <property type="molecule type" value="Genomic_DNA"/>
</dbReference>